<comment type="similarity">
    <text evidence="2">In the central section; belongs to the 3-hydroxyacyl-CoA dehydrogenase family.</text>
</comment>
<evidence type="ECO:0000256" key="1">
    <source>
        <dbReference type="ARBA" id="ARBA00005005"/>
    </source>
</evidence>
<organism evidence="13 14">
    <name type="scientific">Solimonas aquatica</name>
    <dbReference type="NCBI Taxonomy" id="489703"/>
    <lineage>
        <taxon>Bacteria</taxon>
        <taxon>Pseudomonadati</taxon>
        <taxon>Pseudomonadota</taxon>
        <taxon>Gammaproteobacteria</taxon>
        <taxon>Nevskiales</taxon>
        <taxon>Nevskiaceae</taxon>
        <taxon>Solimonas</taxon>
    </lineage>
</organism>
<dbReference type="Pfam" id="PF00725">
    <property type="entry name" value="3HCDH"/>
    <property type="match status" value="1"/>
</dbReference>
<dbReference type="Pfam" id="PF02737">
    <property type="entry name" value="3HCDH_N"/>
    <property type="match status" value="1"/>
</dbReference>
<dbReference type="AlphaFoldDB" id="A0A1H9DKC0"/>
<feature type="domain" description="3-hydroxyacyl-CoA dehydrogenase NAD binding" evidence="12">
    <location>
        <begin position="317"/>
        <end position="495"/>
    </location>
</feature>
<dbReference type="RefSeq" id="WP_093283402.1">
    <property type="nucleotide sequence ID" value="NZ_FOFS01000004.1"/>
</dbReference>
<sequence length="720" mass="76452">MNTLQYTVDAEGIALIAFDLPGRPMNVLTPQLQNELAEVIEKAAADAAVKGIVLTSAKPGAFIAGADIKDMVSAFDRGLSAAEGAAMSRVLHGILRRMETCGKPVACAMNGLALGGGLEVALGCHYRVLAEGAEVGLPEVGIGLLPGGGGTQRLPRLIGVEKSLPLLLTGQKLKAAEALKLGVVQAVGKAEDVVALAREWLLKSPKAVQPWDEKHYRVPGGAGPLAPHAQRSFMAGTALTAANTQRNFPAPLAILSCVYEGTQLNIDAGLRIESKYFGQLIAGPVARNMMRTLFINKNAADKLARRPAGVARSKVGKLGVLGAGMMGAGIAYSASAAGIEVVLLDSTQEMAEQGKQYSARLLDKALSRGKTTEQKREAQLARIKPTARYADLAGCELVIEAVFENRAVKAEVTRQAAEVLGPDAIFASNTSSLPISSLAKTYKLPAQFIGLHFFSPVDKMPLVEVIMGEKTSEATLARSLDFVAQLRKTPIVVNDGPGFYTTRVFATFFQEGLLMLEEGIAPALIENAAKMAGMPVGPLAVSDEVSMAFQLKGIEQNLADGQKLTPHLARVIQVLRVMVEDARRIGRRGGAGFYDYPAQGKKQLWAGLAERFPLAAQQPEVEALRERFLTIQALETARAVEDGIVQDAADADIGSILGIGFPVWTGGTLSYIDTLGVDRFVAQCERLAAAYGERFAPSAWLRARAQSAQRFHPPMAGLAA</sequence>
<dbReference type="EMBL" id="FOFS01000004">
    <property type="protein sequence ID" value="SEQ13841.1"/>
    <property type="molecule type" value="Genomic_DNA"/>
</dbReference>
<dbReference type="InterPro" id="IPR050136">
    <property type="entry name" value="FA_oxidation_alpha_subunit"/>
</dbReference>
<dbReference type="GO" id="GO:0016509">
    <property type="term" value="F:long-chain (3S)-3-hydroxyacyl-CoA dehydrogenase (NAD+) activity"/>
    <property type="evidence" value="ECO:0007669"/>
    <property type="project" value="TreeGrafter"/>
</dbReference>
<evidence type="ECO:0000256" key="3">
    <source>
        <dbReference type="ARBA" id="ARBA00022832"/>
    </source>
</evidence>
<dbReference type="CDD" id="cd06558">
    <property type="entry name" value="crotonase-like"/>
    <property type="match status" value="1"/>
</dbReference>
<dbReference type="InterPro" id="IPR029045">
    <property type="entry name" value="ClpP/crotonase-like_dom_sf"/>
</dbReference>
<dbReference type="OrthoDB" id="5389341at2"/>
<dbReference type="GO" id="GO:0006635">
    <property type="term" value="P:fatty acid beta-oxidation"/>
    <property type="evidence" value="ECO:0007669"/>
    <property type="project" value="UniProtKB-UniPathway"/>
</dbReference>
<evidence type="ECO:0000259" key="11">
    <source>
        <dbReference type="Pfam" id="PF00725"/>
    </source>
</evidence>
<evidence type="ECO:0000256" key="6">
    <source>
        <dbReference type="ARBA" id="ARBA00023027"/>
    </source>
</evidence>
<keyword evidence="5" id="KW-0560">Oxidoreductase</keyword>
<keyword evidence="7" id="KW-0443">Lipid metabolism</keyword>
<evidence type="ECO:0000256" key="10">
    <source>
        <dbReference type="ARBA" id="ARBA00049556"/>
    </source>
</evidence>
<dbReference type="Gene3D" id="3.40.50.720">
    <property type="entry name" value="NAD(P)-binding Rossmann-like Domain"/>
    <property type="match status" value="1"/>
</dbReference>
<dbReference type="Pfam" id="PF00378">
    <property type="entry name" value="ECH_1"/>
    <property type="match status" value="1"/>
</dbReference>
<dbReference type="STRING" id="489703.SAMN04488038_10471"/>
<evidence type="ECO:0000313" key="14">
    <source>
        <dbReference type="Proteomes" id="UP000199233"/>
    </source>
</evidence>
<dbReference type="InterPro" id="IPR006176">
    <property type="entry name" value="3-OHacyl-CoA_DH_NAD-bd"/>
</dbReference>
<evidence type="ECO:0000256" key="8">
    <source>
        <dbReference type="ARBA" id="ARBA00023239"/>
    </source>
</evidence>
<dbReference type="InterPro" id="IPR006108">
    <property type="entry name" value="3HC_DH_C"/>
</dbReference>
<name>A0A1H9DKC0_9GAMM</name>
<keyword evidence="14" id="KW-1185">Reference proteome</keyword>
<dbReference type="Gene3D" id="3.90.226.10">
    <property type="entry name" value="2-enoyl-CoA Hydratase, Chain A, domain 1"/>
    <property type="match status" value="1"/>
</dbReference>
<reference evidence="13 14" key="1">
    <citation type="submission" date="2016-10" db="EMBL/GenBank/DDBJ databases">
        <authorList>
            <person name="de Groot N.N."/>
        </authorList>
    </citation>
    <scope>NUCLEOTIDE SEQUENCE [LARGE SCALE GENOMIC DNA]</scope>
    <source>
        <strain evidence="13 14">DSM 25927</strain>
    </source>
</reference>
<proteinExistence type="inferred from homology"/>
<dbReference type="Gene3D" id="1.10.1040.50">
    <property type="match status" value="1"/>
</dbReference>
<dbReference type="PANTHER" id="PTHR43612">
    <property type="entry name" value="TRIFUNCTIONAL ENZYME SUBUNIT ALPHA"/>
    <property type="match status" value="1"/>
</dbReference>
<dbReference type="FunFam" id="3.40.50.720:FF:000009">
    <property type="entry name" value="Fatty oxidation complex, alpha subunit"/>
    <property type="match status" value="1"/>
</dbReference>
<feature type="domain" description="3-hydroxyacyl-CoA dehydrogenase C-terminal" evidence="11">
    <location>
        <begin position="498"/>
        <end position="596"/>
    </location>
</feature>
<keyword evidence="4" id="KW-0442">Lipid degradation</keyword>
<dbReference type="UniPathway" id="UPA00659"/>
<evidence type="ECO:0000256" key="4">
    <source>
        <dbReference type="ARBA" id="ARBA00022963"/>
    </source>
</evidence>
<dbReference type="InterPro" id="IPR001753">
    <property type="entry name" value="Enoyl-CoA_hydra/iso"/>
</dbReference>
<comment type="catalytic activity">
    <reaction evidence="10">
        <text>a (3S)-3-hydroxyacyl-CoA + NAD(+) = a 3-oxoacyl-CoA + NADH + H(+)</text>
        <dbReference type="Rhea" id="RHEA:22432"/>
        <dbReference type="ChEBI" id="CHEBI:15378"/>
        <dbReference type="ChEBI" id="CHEBI:57318"/>
        <dbReference type="ChEBI" id="CHEBI:57540"/>
        <dbReference type="ChEBI" id="CHEBI:57945"/>
        <dbReference type="ChEBI" id="CHEBI:90726"/>
        <dbReference type="EC" id="1.1.1.35"/>
    </reaction>
</comment>
<dbReference type="SUPFAM" id="SSF52096">
    <property type="entry name" value="ClpP/crotonase"/>
    <property type="match status" value="1"/>
</dbReference>
<evidence type="ECO:0000259" key="12">
    <source>
        <dbReference type="Pfam" id="PF02737"/>
    </source>
</evidence>
<keyword evidence="8" id="KW-0456">Lyase</keyword>
<dbReference type="InterPro" id="IPR008927">
    <property type="entry name" value="6-PGluconate_DH-like_C_sf"/>
</dbReference>
<gene>
    <name evidence="13" type="ORF">SAMN04488038_10471</name>
</gene>
<evidence type="ECO:0000313" key="13">
    <source>
        <dbReference type="EMBL" id="SEQ13841.1"/>
    </source>
</evidence>
<dbReference type="Proteomes" id="UP000199233">
    <property type="component" value="Unassembled WGS sequence"/>
</dbReference>
<dbReference type="PANTHER" id="PTHR43612:SF3">
    <property type="entry name" value="TRIFUNCTIONAL ENZYME SUBUNIT ALPHA, MITOCHONDRIAL"/>
    <property type="match status" value="1"/>
</dbReference>
<keyword evidence="6" id="KW-0520">NAD</keyword>
<protein>
    <submittedName>
        <fullName evidence="13">3-hydroxyacyl-CoA dehydrogenase / enoyl-CoA hydratase / 3-hydroxybutyryl-CoA epimerase</fullName>
    </submittedName>
</protein>
<evidence type="ECO:0000256" key="9">
    <source>
        <dbReference type="ARBA" id="ARBA00023268"/>
    </source>
</evidence>
<evidence type="ECO:0000256" key="7">
    <source>
        <dbReference type="ARBA" id="ARBA00023098"/>
    </source>
</evidence>
<evidence type="ECO:0000256" key="2">
    <source>
        <dbReference type="ARBA" id="ARBA00007005"/>
    </source>
</evidence>
<dbReference type="GO" id="GO:0004300">
    <property type="term" value="F:enoyl-CoA hydratase activity"/>
    <property type="evidence" value="ECO:0007669"/>
    <property type="project" value="TreeGrafter"/>
</dbReference>
<dbReference type="SUPFAM" id="SSF51735">
    <property type="entry name" value="NAD(P)-binding Rossmann-fold domains"/>
    <property type="match status" value="1"/>
</dbReference>
<dbReference type="SUPFAM" id="SSF48179">
    <property type="entry name" value="6-phosphogluconate dehydrogenase C-terminal domain-like"/>
    <property type="match status" value="2"/>
</dbReference>
<comment type="pathway">
    <text evidence="1">Lipid metabolism; fatty acid beta-oxidation.</text>
</comment>
<evidence type="ECO:0000256" key="5">
    <source>
        <dbReference type="ARBA" id="ARBA00023002"/>
    </source>
</evidence>
<accession>A0A1H9DKC0</accession>
<dbReference type="InterPro" id="IPR036291">
    <property type="entry name" value="NAD(P)-bd_dom_sf"/>
</dbReference>
<dbReference type="GO" id="GO:0070403">
    <property type="term" value="F:NAD+ binding"/>
    <property type="evidence" value="ECO:0007669"/>
    <property type="project" value="InterPro"/>
</dbReference>
<keyword evidence="3" id="KW-0276">Fatty acid metabolism</keyword>
<keyword evidence="9" id="KW-0511">Multifunctional enzyme</keyword>